<dbReference type="RefSeq" id="WP_145062470.1">
    <property type="nucleotide sequence ID" value="NZ_CP036287.1"/>
</dbReference>
<name>A0A518BF96_9BACT</name>
<dbReference type="Proteomes" id="UP000316921">
    <property type="component" value="Chromosome"/>
</dbReference>
<organism evidence="2 3">
    <name type="scientific">Engelhardtia mirabilis</name>
    <dbReference type="NCBI Taxonomy" id="2528011"/>
    <lineage>
        <taxon>Bacteria</taxon>
        <taxon>Pseudomonadati</taxon>
        <taxon>Planctomycetota</taxon>
        <taxon>Planctomycetia</taxon>
        <taxon>Planctomycetia incertae sedis</taxon>
        <taxon>Engelhardtia</taxon>
    </lineage>
</organism>
<dbReference type="InterPro" id="IPR028098">
    <property type="entry name" value="Glyco_trans_4-like_N"/>
</dbReference>
<dbReference type="PANTHER" id="PTHR45947:SF13">
    <property type="entry name" value="TRANSFERASE"/>
    <property type="match status" value="1"/>
</dbReference>
<dbReference type="PANTHER" id="PTHR45947">
    <property type="entry name" value="SULFOQUINOVOSYL TRANSFERASE SQD2"/>
    <property type="match status" value="1"/>
</dbReference>
<dbReference type="SUPFAM" id="SSF53756">
    <property type="entry name" value="UDP-Glycosyltransferase/glycogen phosphorylase"/>
    <property type="match status" value="1"/>
</dbReference>
<dbReference type="KEGG" id="pbap:Pla133_07200"/>
<evidence type="ECO:0000313" key="3">
    <source>
        <dbReference type="Proteomes" id="UP000316921"/>
    </source>
</evidence>
<sequence length="418" mass="45610">MARLLHLIHSFPPETRGGIEAHLEHLAAAQAAAHEVSVVAGSNAERLSGRWDGNRDLRPEREQAGGVTVLRLPTETEIERFAAGGASANLARFERILDAERPDLLHVHHFAITGPGPVRLAAARGIPVVVSLHDLFTICPLFFRLRDERVLCAEDVTPQTCVECLAHSGGLRPDAVAGPFATRSAAFRDELTAAAAILPLSHSQSQYLRRVPLLAGLTLEPIGFPAAPAPTRGPLELRLPDLPLHVATWGGLVRGKGLHLLVEAATTLPPDSIELHHHGGIIDAAYRAEVEAAAGQVPLTFHGPYAPDDLARRLAHCDLAVHPSLFLETHGYTTDEALRLGLPVLVPDRGAPRERIGRRGRTFRVGDVEDLRRHLTEFVEHPERLLTLRAGEPGELLELREYRGRLDAIYDRARQAPH</sequence>
<dbReference type="AlphaFoldDB" id="A0A518BF96"/>
<keyword evidence="3" id="KW-1185">Reference proteome</keyword>
<gene>
    <name evidence="2" type="ORF">Pla133_07200</name>
</gene>
<accession>A0A518BF96</accession>
<proteinExistence type="predicted"/>
<dbReference type="Gene3D" id="3.40.50.2000">
    <property type="entry name" value="Glycogen Phosphorylase B"/>
    <property type="match status" value="2"/>
</dbReference>
<dbReference type="Pfam" id="PF13692">
    <property type="entry name" value="Glyco_trans_1_4"/>
    <property type="match status" value="1"/>
</dbReference>
<dbReference type="EMBL" id="CP036287">
    <property type="protein sequence ID" value="QDU65655.1"/>
    <property type="molecule type" value="Genomic_DNA"/>
</dbReference>
<dbReference type="Pfam" id="PF13579">
    <property type="entry name" value="Glyco_trans_4_4"/>
    <property type="match status" value="1"/>
</dbReference>
<evidence type="ECO:0000313" key="2">
    <source>
        <dbReference type="EMBL" id="QDU65655.1"/>
    </source>
</evidence>
<reference evidence="2 3" key="1">
    <citation type="submission" date="2019-02" db="EMBL/GenBank/DDBJ databases">
        <title>Deep-cultivation of Planctomycetes and their phenomic and genomic characterization uncovers novel biology.</title>
        <authorList>
            <person name="Wiegand S."/>
            <person name="Jogler M."/>
            <person name="Boedeker C."/>
            <person name="Pinto D."/>
            <person name="Vollmers J."/>
            <person name="Rivas-Marin E."/>
            <person name="Kohn T."/>
            <person name="Peeters S.H."/>
            <person name="Heuer A."/>
            <person name="Rast P."/>
            <person name="Oberbeckmann S."/>
            <person name="Bunk B."/>
            <person name="Jeske O."/>
            <person name="Meyerdierks A."/>
            <person name="Storesund J.E."/>
            <person name="Kallscheuer N."/>
            <person name="Luecker S."/>
            <person name="Lage O.M."/>
            <person name="Pohl T."/>
            <person name="Merkel B.J."/>
            <person name="Hornburger P."/>
            <person name="Mueller R.-W."/>
            <person name="Bruemmer F."/>
            <person name="Labrenz M."/>
            <person name="Spormann A.M."/>
            <person name="Op den Camp H."/>
            <person name="Overmann J."/>
            <person name="Amann R."/>
            <person name="Jetten M.S.M."/>
            <person name="Mascher T."/>
            <person name="Medema M.H."/>
            <person name="Devos D.P."/>
            <person name="Kaster A.-K."/>
            <person name="Ovreas L."/>
            <person name="Rohde M."/>
            <person name="Galperin M.Y."/>
            <person name="Jogler C."/>
        </authorList>
    </citation>
    <scope>NUCLEOTIDE SEQUENCE [LARGE SCALE GENOMIC DNA]</scope>
    <source>
        <strain evidence="2 3">Pla133</strain>
    </source>
</reference>
<feature type="domain" description="Glycosyltransferase subfamily 4-like N-terminal" evidence="1">
    <location>
        <begin position="17"/>
        <end position="210"/>
    </location>
</feature>
<protein>
    <submittedName>
        <fullName evidence="2">Glycosyl transferases group 1</fullName>
    </submittedName>
</protein>
<evidence type="ECO:0000259" key="1">
    <source>
        <dbReference type="Pfam" id="PF13579"/>
    </source>
</evidence>
<dbReference type="GO" id="GO:0016757">
    <property type="term" value="F:glycosyltransferase activity"/>
    <property type="evidence" value="ECO:0007669"/>
    <property type="project" value="UniProtKB-ARBA"/>
</dbReference>
<dbReference type="InterPro" id="IPR050194">
    <property type="entry name" value="Glycosyltransferase_grp1"/>
</dbReference>
<keyword evidence="2" id="KW-0808">Transferase</keyword>